<dbReference type="Proteomes" id="UP000276345">
    <property type="component" value="Chromosome"/>
</dbReference>
<evidence type="ECO:0000313" key="1">
    <source>
        <dbReference type="EMBL" id="VEA06133.1"/>
    </source>
</evidence>
<dbReference type="EMBL" id="LR134142">
    <property type="protein sequence ID" value="VEA06133.1"/>
    <property type="molecule type" value="Genomic_DNA"/>
</dbReference>
<dbReference type="AlphaFoldDB" id="A0A3S4FHJ3"/>
<reference evidence="1 2" key="1">
    <citation type="submission" date="2018-12" db="EMBL/GenBank/DDBJ databases">
        <authorList>
            <consortium name="Pathogen Informatics"/>
        </authorList>
    </citation>
    <scope>NUCLEOTIDE SEQUENCE [LARGE SCALE GENOMIC DNA]</scope>
    <source>
        <strain evidence="1 2">NCTC7406</strain>
    </source>
</reference>
<gene>
    <name evidence="1" type="ORF">NCTC7406_02298</name>
</gene>
<protein>
    <submittedName>
        <fullName evidence="1">Phage-like protein</fullName>
    </submittedName>
</protein>
<accession>A0A3S4FHJ3</accession>
<organism evidence="1 2">
    <name type="scientific">Salmonella enterica subsp. enterica serovar Sanjuan</name>
    <dbReference type="NCBI Taxonomy" id="1160765"/>
    <lineage>
        <taxon>Bacteria</taxon>
        <taxon>Pseudomonadati</taxon>
        <taxon>Pseudomonadota</taxon>
        <taxon>Gammaproteobacteria</taxon>
        <taxon>Enterobacterales</taxon>
        <taxon>Enterobacteriaceae</taxon>
        <taxon>Salmonella</taxon>
    </lineage>
</organism>
<sequence length="254" mass="27894">MAGPATGCKTRGRRLDKVGTSAGNIHRKCRKISDKHRTDPLWYRSPETARRKKYPYYKYADSDMAGPATGGETQGRRLDKVGTSAGNIHHKCRKLSDKHRLTPLGTDRLKQPGERGAPITNTQIRTWRDLPQEAKRKAGGWIKWVQAQGISIASAGHFLTNAGLTSFGTDRLKQPGERGTPITNTQIRTWRDLPQEAKREAGGWIKWAQALGINIGSACICLSNTGLTPKGVVRLQAPAERGIPHHTGSTSDMA</sequence>
<name>A0A3S4FHJ3_SALET</name>
<proteinExistence type="predicted"/>
<evidence type="ECO:0000313" key="2">
    <source>
        <dbReference type="Proteomes" id="UP000276345"/>
    </source>
</evidence>